<keyword evidence="4" id="KW-0808">Transferase</keyword>
<dbReference type="OrthoDB" id="9800291at2"/>
<dbReference type="SMART" id="SM01120">
    <property type="entry name" value="Dak2"/>
    <property type="match status" value="1"/>
</dbReference>
<accession>A0A285CL95</accession>
<protein>
    <recommendedName>
        <fullName evidence="3">phosphoenolpyruvate--glycerone phosphotransferase</fullName>
        <ecNumber evidence="3">2.7.1.121</ecNumber>
    </recommendedName>
</protein>
<gene>
    <name evidence="10" type="ORF">SAMN05877753_102463</name>
</gene>
<evidence type="ECO:0000256" key="4">
    <source>
        <dbReference type="ARBA" id="ARBA00022679"/>
    </source>
</evidence>
<dbReference type="SUPFAM" id="SSF101473">
    <property type="entry name" value="DhaL-like"/>
    <property type="match status" value="1"/>
</dbReference>
<dbReference type="GO" id="GO:0019563">
    <property type="term" value="P:glycerol catabolic process"/>
    <property type="evidence" value="ECO:0007669"/>
    <property type="project" value="TreeGrafter"/>
</dbReference>
<comment type="subunit">
    <text evidence="7">Homodimer. The dihydroxyacetone kinase complex is composed of a homodimer of DhaM, a homodimer of DhaK and the subunit DhaL.</text>
</comment>
<comment type="pathway">
    <text evidence="2">Polyol metabolism; glycerol degradation.</text>
</comment>
<dbReference type="FunFam" id="1.25.40.340:FF:000002">
    <property type="entry name" value="Dihydroxyacetone kinase, L subunit"/>
    <property type="match status" value="1"/>
</dbReference>
<dbReference type="InterPro" id="IPR050861">
    <property type="entry name" value="Dihydroxyacetone_Kinase"/>
</dbReference>
<dbReference type="GO" id="GO:0004371">
    <property type="term" value="F:glycerone kinase activity"/>
    <property type="evidence" value="ECO:0007669"/>
    <property type="project" value="InterPro"/>
</dbReference>
<evidence type="ECO:0000256" key="3">
    <source>
        <dbReference type="ARBA" id="ARBA00012095"/>
    </source>
</evidence>
<evidence type="ECO:0000256" key="8">
    <source>
        <dbReference type="ARBA" id="ARBA00055771"/>
    </source>
</evidence>
<dbReference type="InterPro" id="IPR012737">
    <property type="entry name" value="DhaK_L_YcgS"/>
</dbReference>
<feature type="domain" description="DhaL" evidence="9">
    <location>
        <begin position="6"/>
        <end position="200"/>
    </location>
</feature>
<dbReference type="AlphaFoldDB" id="A0A285CL95"/>
<dbReference type="GO" id="GO:0047324">
    <property type="term" value="F:phosphoenolpyruvate-glycerone phosphotransferase activity"/>
    <property type="evidence" value="ECO:0007669"/>
    <property type="project" value="UniProtKB-EC"/>
</dbReference>
<dbReference type="PANTHER" id="PTHR28629">
    <property type="entry name" value="TRIOKINASE/FMN CYCLASE"/>
    <property type="match status" value="1"/>
</dbReference>
<dbReference type="EC" id="2.7.1.121" evidence="3"/>
<evidence type="ECO:0000313" key="10">
    <source>
        <dbReference type="EMBL" id="SNX68310.1"/>
    </source>
</evidence>
<dbReference type="InterPro" id="IPR036117">
    <property type="entry name" value="DhaL_dom_sf"/>
</dbReference>
<evidence type="ECO:0000256" key="5">
    <source>
        <dbReference type="ARBA" id="ARBA00022777"/>
    </source>
</evidence>
<evidence type="ECO:0000259" key="9">
    <source>
        <dbReference type="PROSITE" id="PS51480"/>
    </source>
</evidence>
<name>A0A285CL95_9BACI</name>
<evidence type="ECO:0000256" key="6">
    <source>
        <dbReference type="ARBA" id="ARBA00022798"/>
    </source>
</evidence>
<keyword evidence="11" id="KW-1185">Reference proteome</keyword>
<comment type="catalytic activity">
    <reaction evidence="1">
        <text>dihydroxyacetone + phosphoenolpyruvate = dihydroxyacetone phosphate + pyruvate</text>
        <dbReference type="Rhea" id="RHEA:18381"/>
        <dbReference type="ChEBI" id="CHEBI:15361"/>
        <dbReference type="ChEBI" id="CHEBI:16016"/>
        <dbReference type="ChEBI" id="CHEBI:57642"/>
        <dbReference type="ChEBI" id="CHEBI:58702"/>
        <dbReference type="EC" id="2.7.1.121"/>
    </reaction>
</comment>
<dbReference type="Proteomes" id="UP000219546">
    <property type="component" value="Unassembled WGS sequence"/>
</dbReference>
<dbReference type="PROSITE" id="PS51480">
    <property type="entry name" value="DHAL"/>
    <property type="match status" value="1"/>
</dbReference>
<keyword evidence="6" id="KW-0319">Glycerol metabolism</keyword>
<dbReference type="Pfam" id="PF02734">
    <property type="entry name" value="Dak2"/>
    <property type="match status" value="1"/>
</dbReference>
<dbReference type="NCBIfam" id="TIGR02365">
    <property type="entry name" value="dha_L_ycgS"/>
    <property type="match status" value="1"/>
</dbReference>
<reference evidence="10 11" key="1">
    <citation type="submission" date="2017-08" db="EMBL/GenBank/DDBJ databases">
        <authorList>
            <person name="de Groot N.N."/>
        </authorList>
    </citation>
    <scope>NUCLEOTIDE SEQUENCE [LARGE SCALE GENOMIC DNA]</scope>
    <source>
        <strain evidence="10 11">JC228</strain>
    </source>
</reference>
<dbReference type="EMBL" id="OAOP01000002">
    <property type="protein sequence ID" value="SNX68310.1"/>
    <property type="molecule type" value="Genomic_DNA"/>
</dbReference>
<dbReference type="RefSeq" id="WP_097157645.1">
    <property type="nucleotide sequence ID" value="NZ_JBEPMQ010000001.1"/>
</dbReference>
<evidence type="ECO:0000256" key="7">
    <source>
        <dbReference type="ARBA" id="ARBA00046577"/>
    </source>
</evidence>
<dbReference type="PANTHER" id="PTHR28629:SF4">
    <property type="entry name" value="TRIOKINASE_FMN CYCLASE"/>
    <property type="match status" value="1"/>
</dbReference>
<sequence length="206" mass="22771">MQFTVELTKKWIESTNTKIQNNKEYLTSLDQAIGDGDHGINMARGFQEVVNKLTATDYETVSDVFKDVAMILLAKVGGASGPLYGTAFLKMSLAVKDKNSIDQAVFLAAMEQAIQGIMQRGKANKGNKTLLDVWIPVLNYVKENDEIDWNVFLKTAKKAMESTKNMQAIKGRASYLGERSIGHLDPGSVSSFYLFESLTEVMTEGV</sequence>
<comment type="function">
    <text evidence="8">ADP-binding subunit of the dihydroxyacetone kinase, which is responsible for the phosphoenolpyruvate (PEP)-dependent phosphorylation of dihydroxyacetone. DhaL-ADP is converted to DhaL-ATP via a phosphoryl group transfer from DhaM and transmits it to dihydroxyacetone binds to DhaK.</text>
</comment>
<dbReference type="InterPro" id="IPR004007">
    <property type="entry name" value="DhaL_dom"/>
</dbReference>
<evidence type="ECO:0000313" key="11">
    <source>
        <dbReference type="Proteomes" id="UP000219546"/>
    </source>
</evidence>
<evidence type="ECO:0000256" key="2">
    <source>
        <dbReference type="ARBA" id="ARBA00004745"/>
    </source>
</evidence>
<keyword evidence="5 10" id="KW-0418">Kinase</keyword>
<proteinExistence type="predicted"/>
<dbReference type="Gene3D" id="1.25.40.340">
    <property type="match status" value="1"/>
</dbReference>
<evidence type="ECO:0000256" key="1">
    <source>
        <dbReference type="ARBA" id="ARBA00001113"/>
    </source>
</evidence>
<organism evidence="10 11">
    <name type="scientific">Bacillus oleivorans</name>
    <dbReference type="NCBI Taxonomy" id="1448271"/>
    <lineage>
        <taxon>Bacteria</taxon>
        <taxon>Bacillati</taxon>
        <taxon>Bacillota</taxon>
        <taxon>Bacilli</taxon>
        <taxon>Bacillales</taxon>
        <taxon>Bacillaceae</taxon>
        <taxon>Bacillus</taxon>
    </lineage>
</organism>
<dbReference type="GO" id="GO:0005829">
    <property type="term" value="C:cytosol"/>
    <property type="evidence" value="ECO:0007669"/>
    <property type="project" value="TreeGrafter"/>
</dbReference>